<dbReference type="Proteomes" id="UP000297998">
    <property type="component" value="Unassembled WGS sequence"/>
</dbReference>
<evidence type="ECO:0000313" key="6">
    <source>
        <dbReference type="Proteomes" id="UP000297998"/>
    </source>
</evidence>
<protein>
    <recommendedName>
        <fullName evidence="4">3,4-dihydroxy-2-butanone 4-phosphate synthase</fullName>
        <ecNumber evidence="3">4.1.99.12</ecNumber>
    </recommendedName>
</protein>
<comment type="function">
    <text evidence="1">Catalyzes the conversion of D-ribulose 5-phosphate to formate and 3,4-dihydroxy-2-butanone 4-phosphate.</text>
</comment>
<dbReference type="UniPathway" id="UPA00275">
    <property type="reaction ID" value="UER00399"/>
</dbReference>
<dbReference type="InterPro" id="IPR000422">
    <property type="entry name" value="DHBP_synthase_RibB"/>
</dbReference>
<comment type="caution">
    <text evidence="5">The sequence shown here is derived from an EMBL/GenBank/DDBJ whole genome shotgun (WGS) entry which is preliminary data.</text>
</comment>
<dbReference type="Gene3D" id="3.90.870.10">
    <property type="entry name" value="DHBP synthase"/>
    <property type="match status" value="1"/>
</dbReference>
<evidence type="ECO:0000256" key="3">
    <source>
        <dbReference type="ARBA" id="ARBA00012153"/>
    </source>
</evidence>
<keyword evidence="6" id="KW-1185">Reference proteome</keyword>
<sequence length="49" mass="5596">MITYYSGVVCFCLTNKKVDQLELPYMVSDNSNLFNTPFTGSIDTKKIQQ</sequence>
<comment type="pathway">
    <text evidence="2">Cofactor biosynthesis; riboflavin biosynthesis; 2-hydroxy-3-oxobutyl phosphate from D-ribulose 5-phosphate: step 1/1.</text>
</comment>
<dbReference type="AlphaFoldDB" id="A0A4Z1B1X0"/>
<proteinExistence type="predicted"/>
<reference evidence="5 6" key="1">
    <citation type="submission" date="2019-03" db="EMBL/GenBank/DDBJ databases">
        <title>Empedobacter tilapiae sp. nov., isolated from an intestine of Nile tilapia Oreochromis niloticus.</title>
        <authorList>
            <person name="Kim Y.-O."/>
            <person name="Yoon J.-H."/>
        </authorList>
    </citation>
    <scope>NUCLEOTIDE SEQUENCE [LARGE SCALE GENOMIC DNA]</scope>
    <source>
        <strain evidence="5 6">MRS2</strain>
    </source>
</reference>
<dbReference type="InterPro" id="IPR017945">
    <property type="entry name" value="DHBP_synth_RibB-like_a/b_dom"/>
</dbReference>
<dbReference type="EMBL" id="SRPE01000010">
    <property type="protein sequence ID" value="TGN24248.1"/>
    <property type="molecule type" value="Genomic_DNA"/>
</dbReference>
<evidence type="ECO:0000256" key="4">
    <source>
        <dbReference type="ARBA" id="ARBA00018836"/>
    </source>
</evidence>
<dbReference type="GO" id="GO:0009231">
    <property type="term" value="P:riboflavin biosynthetic process"/>
    <property type="evidence" value="ECO:0007669"/>
    <property type="project" value="UniProtKB-UniPathway"/>
</dbReference>
<evidence type="ECO:0000256" key="1">
    <source>
        <dbReference type="ARBA" id="ARBA00002284"/>
    </source>
</evidence>
<dbReference type="RefSeq" id="WP_135836318.1">
    <property type="nucleotide sequence ID" value="NZ_CAUQWU010000012.1"/>
</dbReference>
<name>A0A4Z1B1X0_9FLAO</name>
<dbReference type="SUPFAM" id="SSF55821">
    <property type="entry name" value="YrdC/RibB"/>
    <property type="match status" value="1"/>
</dbReference>
<organism evidence="5 6">
    <name type="scientific">Empedobacter tilapiae</name>
    <dbReference type="NCBI Taxonomy" id="2491114"/>
    <lineage>
        <taxon>Bacteria</taxon>
        <taxon>Pseudomonadati</taxon>
        <taxon>Bacteroidota</taxon>
        <taxon>Flavobacteriia</taxon>
        <taxon>Flavobacteriales</taxon>
        <taxon>Weeksellaceae</taxon>
        <taxon>Empedobacter</taxon>
    </lineage>
</organism>
<dbReference type="EC" id="4.1.99.12" evidence="3"/>
<gene>
    <name evidence="5" type="ORF">E4J94_13440</name>
</gene>
<evidence type="ECO:0000256" key="2">
    <source>
        <dbReference type="ARBA" id="ARBA00004904"/>
    </source>
</evidence>
<evidence type="ECO:0000313" key="5">
    <source>
        <dbReference type="EMBL" id="TGN24248.1"/>
    </source>
</evidence>
<dbReference type="Pfam" id="PF00926">
    <property type="entry name" value="DHBP_synthase"/>
    <property type="match status" value="1"/>
</dbReference>
<accession>A0A4Z1B1X0</accession>
<dbReference type="GO" id="GO:0008686">
    <property type="term" value="F:3,4-dihydroxy-2-butanone-4-phosphate synthase activity"/>
    <property type="evidence" value="ECO:0007669"/>
    <property type="project" value="UniProtKB-EC"/>
</dbReference>